<sequence length="278" mass="28137">MGVLLALVSSLMWGTADFFGGTLSRRLPAIAVVLGSQVCAGVLIFGVVIVAHSWGGSLTYLPWGVAAGVMGLAALILYYAALASGTMGIVSPIAALGVLVPLSAGLLTGQRPSGGQYLGIALALVGIVLASGPELSGAASPKPVFMAIGSAVGFGLCLAFIAEGSKTSVVMTMATMRGVSIVVAVVALLAFRTTGGITPRDVPMLAMVGGMDVFANVAYGAATQMALLPVVAMVGCMYPVVTVLLAWRLLHERLVRIQYVGVFLALLGVALISVFGAL</sequence>
<feature type="transmembrane region" description="Helical" evidence="1">
    <location>
        <begin position="30"/>
        <end position="54"/>
    </location>
</feature>
<dbReference type="PANTHER" id="PTHR22911">
    <property type="entry name" value="ACYL-MALONYL CONDENSING ENZYME-RELATED"/>
    <property type="match status" value="1"/>
</dbReference>
<protein>
    <submittedName>
        <fullName evidence="3">Unannotated protein</fullName>
    </submittedName>
</protein>
<feature type="transmembrane region" description="Helical" evidence="1">
    <location>
        <begin position="259"/>
        <end position="277"/>
    </location>
</feature>
<feature type="transmembrane region" description="Helical" evidence="1">
    <location>
        <begin position="227"/>
        <end position="247"/>
    </location>
</feature>
<feature type="transmembrane region" description="Helical" evidence="1">
    <location>
        <begin position="114"/>
        <end position="132"/>
    </location>
</feature>
<dbReference type="PANTHER" id="PTHR22911:SF137">
    <property type="entry name" value="SOLUTE CARRIER FAMILY 35 MEMBER G2-RELATED"/>
    <property type="match status" value="1"/>
</dbReference>
<dbReference type="EMBL" id="CAFBNF010000444">
    <property type="protein sequence ID" value="CAB4966357.1"/>
    <property type="molecule type" value="Genomic_DNA"/>
</dbReference>
<dbReference type="InterPro" id="IPR037185">
    <property type="entry name" value="EmrE-like"/>
</dbReference>
<dbReference type="AlphaFoldDB" id="A0A6J7LE28"/>
<feature type="transmembrane region" description="Helical" evidence="1">
    <location>
        <begin position="144"/>
        <end position="162"/>
    </location>
</feature>
<dbReference type="InterPro" id="IPR000620">
    <property type="entry name" value="EamA_dom"/>
</dbReference>
<feature type="transmembrane region" description="Helical" evidence="1">
    <location>
        <begin position="168"/>
        <end position="190"/>
    </location>
</feature>
<name>A0A6J7LE28_9ZZZZ</name>
<keyword evidence="1" id="KW-0812">Transmembrane</keyword>
<organism evidence="3">
    <name type="scientific">freshwater metagenome</name>
    <dbReference type="NCBI Taxonomy" id="449393"/>
    <lineage>
        <taxon>unclassified sequences</taxon>
        <taxon>metagenomes</taxon>
        <taxon>ecological metagenomes</taxon>
    </lineage>
</organism>
<dbReference type="SUPFAM" id="SSF103481">
    <property type="entry name" value="Multidrug resistance efflux transporter EmrE"/>
    <property type="match status" value="2"/>
</dbReference>
<feature type="transmembrane region" description="Helical" evidence="1">
    <location>
        <begin position="89"/>
        <end position="108"/>
    </location>
</feature>
<feature type="domain" description="EamA" evidence="2">
    <location>
        <begin position="1"/>
        <end position="131"/>
    </location>
</feature>
<evidence type="ECO:0000313" key="3">
    <source>
        <dbReference type="EMBL" id="CAB4966357.1"/>
    </source>
</evidence>
<keyword evidence="1" id="KW-0472">Membrane</keyword>
<dbReference type="Pfam" id="PF00892">
    <property type="entry name" value="EamA"/>
    <property type="match status" value="2"/>
</dbReference>
<feature type="domain" description="EamA" evidence="2">
    <location>
        <begin position="144"/>
        <end position="273"/>
    </location>
</feature>
<reference evidence="3" key="1">
    <citation type="submission" date="2020-05" db="EMBL/GenBank/DDBJ databases">
        <authorList>
            <person name="Chiriac C."/>
            <person name="Salcher M."/>
            <person name="Ghai R."/>
            <person name="Kavagutti S V."/>
        </authorList>
    </citation>
    <scope>NUCLEOTIDE SEQUENCE</scope>
</reference>
<gene>
    <name evidence="3" type="ORF">UFOPK3773_02512</name>
</gene>
<dbReference type="GO" id="GO:0016020">
    <property type="term" value="C:membrane"/>
    <property type="evidence" value="ECO:0007669"/>
    <property type="project" value="InterPro"/>
</dbReference>
<feature type="transmembrane region" description="Helical" evidence="1">
    <location>
        <begin position="60"/>
        <end position="82"/>
    </location>
</feature>
<evidence type="ECO:0000259" key="2">
    <source>
        <dbReference type="Pfam" id="PF00892"/>
    </source>
</evidence>
<keyword evidence="1" id="KW-1133">Transmembrane helix</keyword>
<accession>A0A6J7LE28</accession>
<proteinExistence type="predicted"/>
<evidence type="ECO:0000256" key="1">
    <source>
        <dbReference type="SAM" id="Phobius"/>
    </source>
</evidence>